<organism evidence="1">
    <name type="scientific">Oryza brachyantha</name>
    <name type="common">malo sina</name>
    <dbReference type="NCBI Taxonomy" id="4533"/>
    <lineage>
        <taxon>Eukaryota</taxon>
        <taxon>Viridiplantae</taxon>
        <taxon>Streptophyta</taxon>
        <taxon>Embryophyta</taxon>
        <taxon>Tracheophyta</taxon>
        <taxon>Spermatophyta</taxon>
        <taxon>Magnoliopsida</taxon>
        <taxon>Liliopsida</taxon>
        <taxon>Poales</taxon>
        <taxon>Poaceae</taxon>
        <taxon>BOP clade</taxon>
        <taxon>Oryzoideae</taxon>
        <taxon>Oryzeae</taxon>
        <taxon>Oryzinae</taxon>
        <taxon>Oryza</taxon>
    </lineage>
</organism>
<keyword evidence="2" id="KW-1185">Reference proteome</keyword>
<dbReference type="Gramene" id="OB06G32500.1">
    <property type="protein sequence ID" value="OB06G32500.1"/>
    <property type="gene ID" value="OB06G32500"/>
</dbReference>
<reference evidence="1" key="2">
    <citation type="submission" date="2013-04" db="UniProtKB">
        <authorList>
            <consortium name="EnsemblPlants"/>
        </authorList>
    </citation>
    <scope>IDENTIFICATION</scope>
</reference>
<dbReference type="EnsemblPlants" id="OB06G32500.1">
    <property type="protein sequence ID" value="OB06G32500.1"/>
    <property type="gene ID" value="OB06G32500"/>
</dbReference>
<dbReference type="Proteomes" id="UP000006038">
    <property type="component" value="Chromosome 6"/>
</dbReference>
<evidence type="ECO:0000313" key="1">
    <source>
        <dbReference type="EnsemblPlants" id="OB06G32500.1"/>
    </source>
</evidence>
<evidence type="ECO:0000313" key="2">
    <source>
        <dbReference type="Proteomes" id="UP000006038"/>
    </source>
</evidence>
<name>J3MGV6_ORYBR</name>
<dbReference type="AlphaFoldDB" id="J3MGV6"/>
<accession>J3MGV6</accession>
<protein>
    <submittedName>
        <fullName evidence="1">Uncharacterized protein</fullName>
    </submittedName>
</protein>
<dbReference type="HOGENOM" id="CLU_2761849_0_0_1"/>
<reference evidence="1" key="1">
    <citation type="journal article" date="2013" name="Nat. Commun.">
        <title>Whole-genome sequencing of Oryza brachyantha reveals mechanisms underlying Oryza genome evolution.</title>
        <authorList>
            <person name="Chen J."/>
            <person name="Huang Q."/>
            <person name="Gao D."/>
            <person name="Wang J."/>
            <person name="Lang Y."/>
            <person name="Liu T."/>
            <person name="Li B."/>
            <person name="Bai Z."/>
            <person name="Luis Goicoechea J."/>
            <person name="Liang C."/>
            <person name="Chen C."/>
            <person name="Zhang W."/>
            <person name="Sun S."/>
            <person name="Liao Y."/>
            <person name="Zhang X."/>
            <person name="Yang L."/>
            <person name="Song C."/>
            <person name="Wang M."/>
            <person name="Shi J."/>
            <person name="Liu G."/>
            <person name="Liu J."/>
            <person name="Zhou H."/>
            <person name="Zhou W."/>
            <person name="Yu Q."/>
            <person name="An N."/>
            <person name="Chen Y."/>
            <person name="Cai Q."/>
            <person name="Wang B."/>
            <person name="Liu B."/>
            <person name="Min J."/>
            <person name="Huang Y."/>
            <person name="Wu H."/>
            <person name="Li Z."/>
            <person name="Zhang Y."/>
            <person name="Yin Y."/>
            <person name="Song W."/>
            <person name="Jiang J."/>
            <person name="Jackson S.A."/>
            <person name="Wing R.A."/>
            <person name="Wang J."/>
            <person name="Chen M."/>
        </authorList>
    </citation>
    <scope>NUCLEOTIDE SEQUENCE [LARGE SCALE GENOMIC DNA]</scope>
    <source>
        <strain evidence="1">cv. IRGC 101232</strain>
    </source>
</reference>
<sequence>MAGYYQLVSFGITTSHDKESSKRYRYHMVLGDTEWYHMSKWYHIMSTYINRRYQYVSDGDGDSEPSFDTK</sequence>
<proteinExistence type="predicted"/>